<dbReference type="EMBL" id="SHBI01000035">
    <property type="protein sequence ID" value="RZO19505.1"/>
    <property type="molecule type" value="Genomic_DNA"/>
</dbReference>
<evidence type="ECO:0000313" key="2">
    <source>
        <dbReference type="Proteomes" id="UP000315782"/>
    </source>
</evidence>
<proteinExistence type="predicted"/>
<evidence type="ECO:0000313" key="1">
    <source>
        <dbReference type="EMBL" id="RZO19505.1"/>
    </source>
</evidence>
<organism evidence="1 2">
    <name type="scientific">SAR86 cluster bacterium</name>
    <dbReference type="NCBI Taxonomy" id="2030880"/>
    <lineage>
        <taxon>Bacteria</taxon>
        <taxon>Pseudomonadati</taxon>
        <taxon>Pseudomonadota</taxon>
        <taxon>Gammaproteobacteria</taxon>
        <taxon>SAR86 cluster</taxon>
    </lineage>
</organism>
<dbReference type="Proteomes" id="UP000315782">
    <property type="component" value="Unassembled WGS sequence"/>
</dbReference>
<reference evidence="1 2" key="1">
    <citation type="submission" date="2019-02" db="EMBL/GenBank/DDBJ databases">
        <title>Prokaryotic population dynamics and viral predation in marine succession experiment using metagenomics: the confinement effect.</title>
        <authorList>
            <person name="Haro-Moreno J.M."/>
            <person name="Rodriguez-Valera F."/>
            <person name="Lopez-Perez M."/>
        </authorList>
    </citation>
    <scope>NUCLEOTIDE SEQUENCE [LARGE SCALE GENOMIC DNA]</scope>
    <source>
        <strain evidence="1">MED-G163</strain>
    </source>
</reference>
<comment type="caution">
    <text evidence="1">The sequence shown here is derived from an EMBL/GenBank/DDBJ whole genome shotgun (WGS) entry which is preliminary data.</text>
</comment>
<dbReference type="AlphaFoldDB" id="A0A520ME80"/>
<protein>
    <submittedName>
        <fullName evidence="1">Uncharacterized protein</fullName>
    </submittedName>
</protein>
<name>A0A520ME80_9GAMM</name>
<accession>A0A520ME80</accession>
<sequence>MKKLIICALTIGFITNCSVENVETTDTDITQTYYTEFMACKAGPDQSPERMTNMISEWQQLLEGDSLVGSWGYAPAVETNSTGDTIWWELQWTSQEDANNAWGAWVQNEDAMAWEEKYASVLECDGENRQLHDVAYPMAANTFGELPDTGYFYAEIHICEYNDGASKNDALGFLEGFNNAVNEGGYEETSYHYGNYFQQGNEDGFLWGNFTNSKESMDKANEAFEANVRDKMFPIFSEFATCGEVPDLYNGYTLYWSEDKDFMPTFPSS</sequence>
<gene>
    <name evidence="1" type="ORF">EVA96_03720</name>
</gene>